<keyword evidence="1 6" id="KW-0121">Carboxypeptidase</keyword>
<dbReference type="Pfam" id="PF00450">
    <property type="entry name" value="Peptidase_S10"/>
    <property type="match status" value="1"/>
</dbReference>
<dbReference type="GO" id="GO:0004185">
    <property type="term" value="F:serine-type carboxypeptidase activity"/>
    <property type="evidence" value="ECO:0007669"/>
    <property type="project" value="InterPro"/>
</dbReference>
<dbReference type="InterPro" id="IPR001563">
    <property type="entry name" value="Peptidase_S10"/>
</dbReference>
<evidence type="ECO:0000256" key="2">
    <source>
        <dbReference type="ARBA" id="ARBA00022670"/>
    </source>
</evidence>
<dbReference type="SUPFAM" id="SSF53474">
    <property type="entry name" value="alpha/beta-Hydrolases"/>
    <property type="match status" value="1"/>
</dbReference>
<dbReference type="GO" id="GO:0006508">
    <property type="term" value="P:proteolysis"/>
    <property type="evidence" value="ECO:0007669"/>
    <property type="project" value="UniProtKB-KW"/>
</dbReference>
<keyword evidence="4" id="KW-0378">Hydrolase</keyword>
<dbReference type="InterPro" id="IPR029058">
    <property type="entry name" value="AB_hydrolase_fold"/>
</dbReference>
<dbReference type="EMBL" id="CP013928">
    <property type="protein sequence ID" value="AMJ79039.1"/>
    <property type="molecule type" value="Genomic_DNA"/>
</dbReference>
<gene>
    <name evidence="6" type="ORF">AV942_12415</name>
</gene>
<keyword evidence="2" id="KW-0645">Protease</keyword>
<dbReference type="RefSeq" id="WP_015067521.1">
    <property type="nucleotide sequence ID" value="NZ_CAXGIV010000049.1"/>
</dbReference>
<dbReference type="PANTHER" id="PTHR11802:SF3">
    <property type="entry name" value="RETINOID-INDUCIBLE SERINE CARBOXYPEPTIDASE"/>
    <property type="match status" value="1"/>
</dbReference>
<keyword evidence="5" id="KW-0325">Glycoprotein</keyword>
<evidence type="ECO:0000256" key="4">
    <source>
        <dbReference type="ARBA" id="ARBA00022801"/>
    </source>
</evidence>
<evidence type="ECO:0000256" key="3">
    <source>
        <dbReference type="ARBA" id="ARBA00022729"/>
    </source>
</evidence>
<dbReference type="Proteomes" id="UP000061468">
    <property type="component" value="Chromosome"/>
</dbReference>
<name>A0AAC8XKQ3_9ALTE</name>
<dbReference type="AlphaFoldDB" id="A0AAC8XKQ3"/>
<sequence length="531" mass="60056">MMKIYPSTLSASHHKGAKSGKAVSWFTATLLVFASLTGVATAKDEGPVTHARSVEIDSSVVTEHETKISGKRVKYSATTGTQPVWNTKDEAVATLFYTYYQRTDVKENTERPLIISFNGGPGSASVWMHVAYTGPRILNIDDEGYPVQPYGIQTNPYSILDVADIVFVNPVNTGYSRVLPKADGSMPSQDEQQKMFFGVNADISYLADWVNTFVTRNNRWRSPKYLIGESYGTTRVSGLALELQNRQWMYLNGVVLVSPTDIGIERNGPVKAANRLPYFAAAAWYHNKLDPELQNKDLTELLPEVEDFTINTLIPALAKGGFIGDKEKHEVLKQMARYSGLSEASIAQNNLDVSTAFFWKDLLRDEGKTLGRLDSRYLGIDAKQSGDRPDYWAELTSWLHSFTPAINYYLREELNYKTDMKYNMFGNVHPWDRSNNQTGQNLRLAMAQNPYLNVMIQAGYYDGATNYFDAKYTMWQLDQSGTLKDRLSFKGYRSGHMMYLRRDDLKQSNQDLREFIKASTPSKGEPAEYKR</sequence>
<protein>
    <submittedName>
        <fullName evidence="6">Carboxypeptidase</fullName>
    </submittedName>
</protein>
<dbReference type="PANTHER" id="PTHR11802">
    <property type="entry name" value="SERINE PROTEASE FAMILY S10 SERINE CARBOXYPEPTIDASE"/>
    <property type="match status" value="1"/>
</dbReference>
<proteinExistence type="predicted"/>
<evidence type="ECO:0000313" key="7">
    <source>
        <dbReference type="Proteomes" id="UP000061468"/>
    </source>
</evidence>
<evidence type="ECO:0000256" key="5">
    <source>
        <dbReference type="ARBA" id="ARBA00023180"/>
    </source>
</evidence>
<evidence type="ECO:0000256" key="1">
    <source>
        <dbReference type="ARBA" id="ARBA00022645"/>
    </source>
</evidence>
<accession>A0AAC8XKQ3</accession>
<organism evidence="6 7">
    <name type="scientific">Alteromonas mediterranea</name>
    <dbReference type="NCBI Taxonomy" id="314275"/>
    <lineage>
        <taxon>Bacteria</taxon>
        <taxon>Pseudomonadati</taxon>
        <taxon>Pseudomonadota</taxon>
        <taxon>Gammaproteobacteria</taxon>
        <taxon>Alteromonadales</taxon>
        <taxon>Alteromonadaceae</taxon>
        <taxon>Alteromonas/Salinimonas group</taxon>
        <taxon>Alteromonas</taxon>
    </lineage>
</organism>
<reference evidence="6 7" key="1">
    <citation type="submission" date="2015-12" db="EMBL/GenBank/DDBJ databases">
        <title>Intraspecies pangenome expansion in the marine bacterium Alteromonas.</title>
        <authorList>
            <person name="Lopez-Perez M."/>
            <person name="Rodriguez-Valera F."/>
        </authorList>
    </citation>
    <scope>NUCLEOTIDE SEQUENCE [LARGE SCALE GENOMIC DNA]</scope>
    <source>
        <strain evidence="6 7">UM8</strain>
    </source>
</reference>
<dbReference type="Gene3D" id="3.40.50.1820">
    <property type="entry name" value="alpha/beta hydrolase"/>
    <property type="match status" value="1"/>
</dbReference>
<keyword evidence="3" id="KW-0732">Signal</keyword>
<evidence type="ECO:0000313" key="6">
    <source>
        <dbReference type="EMBL" id="AMJ79039.1"/>
    </source>
</evidence>